<sequence>MVLRWHAGRARCASCWDCAMYDGTGRLAPAVHASHVLHTEQAVWPQTNCYVDLWIELLHGWQLDPLAALPFTVAQDFEGDQFTFFKYPVDDLERLYGVVVQELSLYDAMERHVATQTARGHVVLLEVDGYYLPDNRATSYRRQHTKTTIGIDVLMPEARGVGYYHNDGYHVARGDDYAGLFRLLPDLQADPNLLFPYAEVVRRRFPPLSGPMLLRASLALLRRHLARRPRQNPIAAYRQVFPQHLDELAVRGEPAFHPYAFNVLRQLGANFELLGKYLRWLSLQGQPLPAAIATACQRLASEAMVMQFRLIRSILGRRPDACQDCLDQMEACYEAAVPALAAYVGEGEP</sequence>
<dbReference type="EMBL" id="VWRN01000016">
    <property type="protein sequence ID" value="KAA6129730.1"/>
    <property type="molecule type" value="Genomic_DNA"/>
</dbReference>
<organism evidence="1 2">
    <name type="scientific">Cupriavidus cauae</name>
    <dbReference type="NCBI Taxonomy" id="2608999"/>
    <lineage>
        <taxon>Bacteria</taxon>
        <taxon>Pseudomonadati</taxon>
        <taxon>Pseudomonadota</taxon>
        <taxon>Betaproteobacteria</taxon>
        <taxon>Burkholderiales</taxon>
        <taxon>Burkholderiaceae</taxon>
        <taxon>Cupriavidus</taxon>
    </lineage>
</organism>
<dbReference type="Proteomes" id="UP000324324">
    <property type="component" value="Unassembled WGS sequence"/>
</dbReference>
<protein>
    <submittedName>
        <fullName evidence="1">DUF1839 family protein</fullName>
    </submittedName>
</protein>
<evidence type="ECO:0000313" key="2">
    <source>
        <dbReference type="Proteomes" id="UP000324324"/>
    </source>
</evidence>
<reference evidence="1 2" key="1">
    <citation type="submission" date="2019-09" db="EMBL/GenBank/DDBJ databases">
        <title>Isolation of a novel species in the genus Cupriavidus from patients with sepsis using whole genome sequencing.</title>
        <authorList>
            <person name="Kweon O.J."/>
            <person name="Lee M.-K."/>
        </authorList>
    </citation>
    <scope>NUCLEOTIDE SEQUENCE [LARGE SCALE GENOMIC DNA]</scope>
    <source>
        <strain evidence="1 2">MKL-01</strain>
    </source>
</reference>
<comment type="caution">
    <text evidence="1">The sequence shown here is derived from an EMBL/GenBank/DDBJ whole genome shotgun (WGS) entry which is preliminary data.</text>
</comment>
<proteinExistence type="predicted"/>
<accession>A0A5M8B737</accession>
<dbReference type="InterPro" id="IPR014989">
    <property type="entry name" value="DUF1839"/>
</dbReference>
<keyword evidence="2" id="KW-1185">Reference proteome</keyword>
<dbReference type="AlphaFoldDB" id="A0A5M8B737"/>
<evidence type="ECO:0000313" key="1">
    <source>
        <dbReference type="EMBL" id="KAA6129730.1"/>
    </source>
</evidence>
<gene>
    <name evidence="1" type="ORF">F1599_04120</name>
</gene>
<name>A0A5M8B737_9BURK</name>
<dbReference type="Pfam" id="PF08893">
    <property type="entry name" value="DUF1839"/>
    <property type="match status" value="1"/>
</dbReference>